<feature type="coiled-coil region" evidence="1">
    <location>
        <begin position="169"/>
        <end position="230"/>
    </location>
</feature>
<evidence type="ECO:0000313" key="2">
    <source>
        <dbReference type="EMBL" id="MBO1884840.1"/>
    </source>
</evidence>
<dbReference type="EMBL" id="JAGDYP010000008">
    <property type="protein sequence ID" value="MBO1884840.1"/>
    <property type="molecule type" value="Genomic_DNA"/>
</dbReference>
<dbReference type="RefSeq" id="WP_208059254.1">
    <property type="nucleotide sequence ID" value="NZ_JAGDYP010000008.1"/>
</dbReference>
<dbReference type="Proteomes" id="UP000681610">
    <property type="component" value="Unassembled WGS sequence"/>
</dbReference>
<gene>
    <name evidence="2" type="ORF">J4N46_10560</name>
</gene>
<protein>
    <submittedName>
        <fullName evidence="2">Uncharacterized protein</fullName>
    </submittedName>
</protein>
<reference evidence="2 3" key="1">
    <citation type="submission" date="2021-03" db="EMBL/GenBank/DDBJ databases">
        <title>Isolation and description of Capnocytophaga bilenii sp. nov., a novel Capnocytophaga species, isolated from a gingivitis subject.</title>
        <authorList>
            <person name="Antezack A."/>
            <person name="Monnet-Corti V."/>
            <person name="La Scola B."/>
        </authorList>
    </citation>
    <scope>NUCLEOTIDE SEQUENCE [LARGE SCALE GENOMIC DNA]</scope>
    <source>
        <strain evidence="2 3">Marseille-Q4570</strain>
    </source>
</reference>
<evidence type="ECO:0000313" key="3">
    <source>
        <dbReference type="Proteomes" id="UP000681610"/>
    </source>
</evidence>
<evidence type="ECO:0000256" key="1">
    <source>
        <dbReference type="SAM" id="Coils"/>
    </source>
</evidence>
<proteinExistence type="predicted"/>
<sequence length="261" mass="29367">MFDKYEQRRGGYVFNTSLNSPCLGLGGCDNHRARAEQQEAIERSFPAKISEIERQIKEIKTGAQQKEFALLVQKQEALQQTLIKLTSQAEKLKLTADAWENTPKEQANAEGLSGLGWFGKRLWNKAFSCEHYEERLNESIERTRPLEQKLSSVSTTLDNLKAQFSVENLQKQKNAIQVLEKSISEKKELIKSYEKRISDARISFQANKDAERLALDREAQEAAAKKAAENAAASNSKTSKTIILVGIALVGGYFLLKKNKS</sequence>
<feature type="coiled-coil region" evidence="1">
    <location>
        <begin position="75"/>
        <end position="102"/>
    </location>
</feature>
<dbReference type="PROSITE" id="PS51257">
    <property type="entry name" value="PROKAR_LIPOPROTEIN"/>
    <property type="match status" value="1"/>
</dbReference>
<organism evidence="2 3">
    <name type="scientific">Capnocytophaga bilenii</name>
    <dbReference type="NCBI Taxonomy" id="2819369"/>
    <lineage>
        <taxon>Bacteria</taxon>
        <taxon>Pseudomonadati</taxon>
        <taxon>Bacteroidota</taxon>
        <taxon>Flavobacteriia</taxon>
        <taxon>Flavobacteriales</taxon>
        <taxon>Flavobacteriaceae</taxon>
        <taxon>Capnocytophaga</taxon>
    </lineage>
</organism>
<keyword evidence="1" id="KW-0175">Coiled coil</keyword>
<comment type="caution">
    <text evidence="2">The sequence shown here is derived from an EMBL/GenBank/DDBJ whole genome shotgun (WGS) entry which is preliminary data.</text>
</comment>
<keyword evidence="3" id="KW-1185">Reference proteome</keyword>
<accession>A0ABS3PZU4</accession>
<name>A0ABS3PZU4_9FLAO</name>